<accession>A0ABT2MT15</accession>
<dbReference type="InterPro" id="IPR040097">
    <property type="entry name" value="FAAL/FAAC"/>
</dbReference>
<dbReference type="InterPro" id="IPR042099">
    <property type="entry name" value="ANL_N_sf"/>
</dbReference>
<evidence type="ECO:0000256" key="1">
    <source>
        <dbReference type="ARBA" id="ARBA00006432"/>
    </source>
</evidence>
<dbReference type="Proteomes" id="UP001525890">
    <property type="component" value="Unassembled WGS sequence"/>
</dbReference>
<dbReference type="InterPro" id="IPR025110">
    <property type="entry name" value="AMP-bd_C"/>
</dbReference>
<proteinExistence type="inferred from homology"/>
<dbReference type="PROSITE" id="PS00012">
    <property type="entry name" value="PHOSPHOPANTETHEINE"/>
    <property type="match status" value="1"/>
</dbReference>
<feature type="domain" description="Carrier" evidence="7">
    <location>
        <begin position="582"/>
        <end position="657"/>
    </location>
</feature>
<reference evidence="8 9" key="1">
    <citation type="journal article" date="2022" name="Front. Microbiol.">
        <title>High genomic differentiation and limited gene flow indicate recent cryptic speciation within the genus Laspinema (cyanobacteria).</title>
        <authorList>
            <person name="Stanojkovic A."/>
            <person name="Skoupy S."/>
            <person name="Skaloud P."/>
            <person name="Dvorak P."/>
        </authorList>
    </citation>
    <scope>NUCLEOTIDE SEQUENCE [LARGE SCALE GENOMIC DNA]</scope>
    <source>
        <strain evidence="8 9">D2a</strain>
    </source>
</reference>
<dbReference type="SUPFAM" id="SSF56801">
    <property type="entry name" value="Acetyl-CoA synthetase-like"/>
    <property type="match status" value="1"/>
</dbReference>
<comment type="similarity">
    <text evidence="1">Belongs to the ATP-dependent AMP-binding enzyme family.</text>
</comment>
<dbReference type="InterPro" id="IPR001031">
    <property type="entry name" value="Thioesterase"/>
</dbReference>
<gene>
    <name evidence="8" type="ORF">NG799_15870</name>
</gene>
<dbReference type="SUPFAM" id="SSF47336">
    <property type="entry name" value="ACP-like"/>
    <property type="match status" value="1"/>
</dbReference>
<protein>
    <submittedName>
        <fullName evidence="8">AMP-binding protein</fullName>
    </submittedName>
</protein>
<dbReference type="CDD" id="cd05931">
    <property type="entry name" value="FAAL"/>
    <property type="match status" value="1"/>
</dbReference>
<keyword evidence="6" id="KW-0443">Lipid metabolism</keyword>
<name>A0ABT2MT15_9CYAN</name>
<dbReference type="PROSITE" id="PS50075">
    <property type="entry name" value="CARRIER"/>
    <property type="match status" value="1"/>
</dbReference>
<keyword evidence="5" id="KW-0276">Fatty acid metabolism</keyword>
<keyword evidence="2" id="KW-0596">Phosphopantetheine</keyword>
<dbReference type="Gene3D" id="3.40.50.12780">
    <property type="entry name" value="N-terminal domain of ligase-like"/>
    <property type="match status" value="1"/>
</dbReference>
<dbReference type="PANTHER" id="PTHR22754:SF32">
    <property type="entry name" value="DISCO-INTERACTING PROTEIN 2"/>
    <property type="match status" value="1"/>
</dbReference>
<keyword evidence="9" id="KW-1185">Reference proteome</keyword>
<keyword evidence="3" id="KW-0597">Phosphoprotein</keyword>
<dbReference type="RefSeq" id="WP_368007380.1">
    <property type="nucleotide sequence ID" value="NZ_JAMXFF010000023.1"/>
</dbReference>
<dbReference type="SUPFAM" id="SSF53474">
    <property type="entry name" value="alpha/beta-Hydrolases"/>
    <property type="match status" value="1"/>
</dbReference>
<dbReference type="Gene3D" id="3.40.50.1820">
    <property type="entry name" value="alpha/beta hydrolase"/>
    <property type="match status" value="1"/>
</dbReference>
<dbReference type="Gene3D" id="3.30.300.30">
    <property type="match status" value="1"/>
</dbReference>
<dbReference type="PANTHER" id="PTHR22754">
    <property type="entry name" value="DISCO-INTERACTING PROTEIN 2 DIP2 -RELATED"/>
    <property type="match status" value="1"/>
</dbReference>
<dbReference type="Pfam" id="PF23024">
    <property type="entry name" value="AMP-dom_DIP2-like"/>
    <property type="match status" value="1"/>
</dbReference>
<organism evidence="8 9">
    <name type="scientific">Laspinema palackyanum D2a</name>
    <dbReference type="NCBI Taxonomy" id="2953684"/>
    <lineage>
        <taxon>Bacteria</taxon>
        <taxon>Bacillati</taxon>
        <taxon>Cyanobacteriota</taxon>
        <taxon>Cyanophyceae</taxon>
        <taxon>Oscillatoriophycideae</taxon>
        <taxon>Oscillatoriales</taxon>
        <taxon>Laspinemataceae</taxon>
        <taxon>Laspinema</taxon>
        <taxon>Laspinema palackyanum</taxon>
    </lineage>
</organism>
<dbReference type="InterPro" id="IPR006162">
    <property type="entry name" value="Ppantetheine_attach_site"/>
</dbReference>
<evidence type="ECO:0000259" key="7">
    <source>
        <dbReference type="PROSITE" id="PS50075"/>
    </source>
</evidence>
<dbReference type="Pfam" id="PF00975">
    <property type="entry name" value="Thioesterase"/>
    <property type="match status" value="1"/>
</dbReference>
<evidence type="ECO:0000256" key="6">
    <source>
        <dbReference type="ARBA" id="ARBA00023098"/>
    </source>
</evidence>
<dbReference type="InterPro" id="IPR029058">
    <property type="entry name" value="AB_hydrolase_fold"/>
</dbReference>
<dbReference type="PROSITE" id="PS00455">
    <property type="entry name" value="AMP_BINDING"/>
    <property type="match status" value="1"/>
</dbReference>
<evidence type="ECO:0000313" key="8">
    <source>
        <dbReference type="EMBL" id="MCT7967818.1"/>
    </source>
</evidence>
<dbReference type="Gene3D" id="1.10.1200.10">
    <property type="entry name" value="ACP-like"/>
    <property type="match status" value="1"/>
</dbReference>
<dbReference type="Pfam" id="PF00550">
    <property type="entry name" value="PP-binding"/>
    <property type="match status" value="1"/>
</dbReference>
<dbReference type="InterPro" id="IPR045851">
    <property type="entry name" value="AMP-bd_C_sf"/>
</dbReference>
<dbReference type="InterPro" id="IPR020845">
    <property type="entry name" value="AMP-binding_CS"/>
</dbReference>
<evidence type="ECO:0000256" key="3">
    <source>
        <dbReference type="ARBA" id="ARBA00022553"/>
    </source>
</evidence>
<dbReference type="EMBL" id="JAMXFF010000023">
    <property type="protein sequence ID" value="MCT7967818.1"/>
    <property type="molecule type" value="Genomic_DNA"/>
</dbReference>
<evidence type="ECO:0000256" key="4">
    <source>
        <dbReference type="ARBA" id="ARBA00022598"/>
    </source>
</evidence>
<dbReference type="InterPro" id="IPR009081">
    <property type="entry name" value="PP-bd_ACP"/>
</dbReference>
<dbReference type="InterPro" id="IPR000873">
    <property type="entry name" value="AMP-dep_synth/lig_dom"/>
</dbReference>
<sequence length="920" mass="102277">MSDRTTLVSLLGDRASRQPDRVAYTFLANGKKPEDTLTYRQLEGQARAIGSHLQSRLSPGERALLIYPQGLDFLAAFFGCLYAGVIAIPTPAPEASRLKRSLPRLRAIIEDAGAIAILTTSSLQSQFESAVAELAGDWSISWYATDRLADSLAEKWIESEINRSTLAYLQYTSGSTSSPKGVMLSHGNLIHHLADQQLACGYDSESVTVTWMPYFHDYGLVEVILQPLYNGTPAYLMSPISFIKRPIRWLQAISDYRATHSQAPNFAYAYCAEKITSEQSKTLDLSCWQAAGNAAEPIDPEVLERFWQTFAACGFRLDAFAPGYGLAEATLAVTTSRKNEAPVFGTVCVYALTKNQIVEVNDGSKLVSSGRLLPNTQVEIVHPEKLTRCAADEVGEIWVASPGVAKGYWNRPDATEQTFQAYLADSEEGPFLRTGDLGFIQDGELFVTGRLKDLIIIRGQNYYPQDIEWTVEKSHPALRENGCATFALEIEGVEQLVIAAEVERGAIKNLDTDEVFRSIRSSVAEHHELPVYGVLLLKTGSIPKTSSGKIQRHACRQYFMEGGFDSIANWSLKTATAEEYAVPQSEYELMLMQIWKKVLRVGVIGINDNFFECGGDSLKAAEVLAEVEVKFDENLPLSALLENPTIAQCARCLSQPKWADNERSLVAIKPQGKKRPFFYVHPRSGSVLLYANLARYFDFDRPLYALQALGLDGKQEPLNRVEDMAAHYIREIQTIQPKGPYLLGGRCFGGRVALEMAQKIQAQGEKVATLAIVEAGTPQIGEPLSSEEQEMINQLNPIRAQGFLKVRESNDLAMRKYKASVYRGPIDYFLGEQTGTLQDFYPMRQGGWIELAGGELLIHKIPGDHMTIDTEPNVQVFAEKLGQRLDQAEKSSFLSRLQEVKEDLERSRLKIQQFKANLSI</sequence>
<dbReference type="InterPro" id="IPR036736">
    <property type="entry name" value="ACP-like_sf"/>
</dbReference>
<evidence type="ECO:0000256" key="2">
    <source>
        <dbReference type="ARBA" id="ARBA00022450"/>
    </source>
</evidence>
<dbReference type="Pfam" id="PF00501">
    <property type="entry name" value="AMP-binding"/>
    <property type="match status" value="1"/>
</dbReference>
<evidence type="ECO:0000313" key="9">
    <source>
        <dbReference type="Proteomes" id="UP001525890"/>
    </source>
</evidence>
<keyword evidence="4" id="KW-0436">Ligase</keyword>
<comment type="caution">
    <text evidence="8">The sequence shown here is derived from an EMBL/GenBank/DDBJ whole genome shotgun (WGS) entry which is preliminary data.</text>
</comment>
<evidence type="ECO:0000256" key="5">
    <source>
        <dbReference type="ARBA" id="ARBA00022832"/>
    </source>
</evidence>